<dbReference type="PANTHER" id="PTHR10625">
    <property type="entry name" value="HISTONE DEACETYLASE HDAC1-RELATED"/>
    <property type="match status" value="1"/>
</dbReference>
<dbReference type="PRINTS" id="PR01270">
    <property type="entry name" value="HDASUPER"/>
</dbReference>
<organism evidence="4 5">
    <name type="scientific">Tautonia plasticadhaerens</name>
    <dbReference type="NCBI Taxonomy" id="2527974"/>
    <lineage>
        <taxon>Bacteria</taxon>
        <taxon>Pseudomonadati</taxon>
        <taxon>Planctomycetota</taxon>
        <taxon>Planctomycetia</taxon>
        <taxon>Isosphaerales</taxon>
        <taxon>Isosphaeraceae</taxon>
        <taxon>Tautonia</taxon>
    </lineage>
</organism>
<dbReference type="Proteomes" id="UP000317835">
    <property type="component" value="Chromosome"/>
</dbReference>
<dbReference type="InterPro" id="IPR037138">
    <property type="entry name" value="His_deacetylse_dom_sf"/>
</dbReference>
<dbReference type="PANTHER" id="PTHR10625:SF19">
    <property type="entry name" value="HISTONE DEACETYLASE 12"/>
    <property type="match status" value="1"/>
</dbReference>
<accession>A0A518H377</accession>
<dbReference type="InterPro" id="IPR000286">
    <property type="entry name" value="HDACs"/>
</dbReference>
<dbReference type="KEGG" id="tpla:ElP_32020"/>
<dbReference type="InterPro" id="IPR023801">
    <property type="entry name" value="His_deacetylse_dom"/>
</dbReference>
<dbReference type="GO" id="GO:0004407">
    <property type="term" value="F:histone deacetylase activity"/>
    <property type="evidence" value="ECO:0007669"/>
    <property type="project" value="InterPro"/>
</dbReference>
<name>A0A518H377_9BACT</name>
<proteinExistence type="inferred from homology"/>
<evidence type="ECO:0000259" key="3">
    <source>
        <dbReference type="Pfam" id="PF00850"/>
    </source>
</evidence>
<evidence type="ECO:0000313" key="5">
    <source>
        <dbReference type="Proteomes" id="UP000317835"/>
    </source>
</evidence>
<reference evidence="4 5" key="1">
    <citation type="submission" date="2019-02" db="EMBL/GenBank/DDBJ databases">
        <title>Deep-cultivation of Planctomycetes and their phenomic and genomic characterization uncovers novel biology.</title>
        <authorList>
            <person name="Wiegand S."/>
            <person name="Jogler M."/>
            <person name="Boedeker C."/>
            <person name="Pinto D."/>
            <person name="Vollmers J."/>
            <person name="Rivas-Marin E."/>
            <person name="Kohn T."/>
            <person name="Peeters S.H."/>
            <person name="Heuer A."/>
            <person name="Rast P."/>
            <person name="Oberbeckmann S."/>
            <person name="Bunk B."/>
            <person name="Jeske O."/>
            <person name="Meyerdierks A."/>
            <person name="Storesund J.E."/>
            <person name="Kallscheuer N."/>
            <person name="Luecker S."/>
            <person name="Lage O.M."/>
            <person name="Pohl T."/>
            <person name="Merkel B.J."/>
            <person name="Hornburger P."/>
            <person name="Mueller R.-W."/>
            <person name="Bruemmer F."/>
            <person name="Labrenz M."/>
            <person name="Spormann A.M."/>
            <person name="Op den Camp H."/>
            <person name="Overmann J."/>
            <person name="Amann R."/>
            <person name="Jetten M.S.M."/>
            <person name="Mascher T."/>
            <person name="Medema M.H."/>
            <person name="Devos D.P."/>
            <person name="Kaster A.-K."/>
            <person name="Ovreas L."/>
            <person name="Rohde M."/>
            <person name="Galperin M.Y."/>
            <person name="Jogler C."/>
        </authorList>
    </citation>
    <scope>NUCLEOTIDE SEQUENCE [LARGE SCALE GENOMIC DNA]</scope>
    <source>
        <strain evidence="4 5">ElP</strain>
    </source>
</reference>
<dbReference type="EMBL" id="CP036426">
    <property type="protein sequence ID" value="QDV35299.1"/>
    <property type="molecule type" value="Genomic_DNA"/>
</dbReference>
<sequence length="309" mass="33259">MAIYSSDHFALPLPDWHRFPMAKYERLRERVERSGIVSPGLVLEPPAATDDQIRLAHDADYLRRVVSGTLGVEEARALGFPWSPQLVERSRRSAGATVAAARDVLGGEPFGVNLAGGTHHAAPDRCAGYCVFNDAAIAARAMQREGRASRVLVVDCDVHHGDGTALIFAEDPTVFTFSIHGERNYPLRKPPGDLDLPLPDGTGDDAYLDALSRGLAEAVDRSRADLAFYLAGADPFESDRLGRMAMTKAGLEARDRLVFEALDLAGIPVAVSMAGGYSADIDDIVDIHFATVRLAVDRQSRRAPAGVSG</sequence>
<dbReference type="InterPro" id="IPR044150">
    <property type="entry name" value="HDAC_classIV"/>
</dbReference>
<feature type="domain" description="Histone deacetylase" evidence="3">
    <location>
        <begin position="17"/>
        <end position="280"/>
    </location>
</feature>
<evidence type="ECO:0000256" key="2">
    <source>
        <dbReference type="ARBA" id="ARBA00022801"/>
    </source>
</evidence>
<dbReference type="InterPro" id="IPR023696">
    <property type="entry name" value="Ureohydrolase_dom_sf"/>
</dbReference>
<dbReference type="Gene3D" id="3.40.800.20">
    <property type="entry name" value="Histone deacetylase domain"/>
    <property type="match status" value="1"/>
</dbReference>
<keyword evidence="2" id="KW-0378">Hydrolase</keyword>
<evidence type="ECO:0000256" key="1">
    <source>
        <dbReference type="ARBA" id="ARBA00005947"/>
    </source>
</evidence>
<dbReference type="AlphaFoldDB" id="A0A518H377"/>
<evidence type="ECO:0000313" key="4">
    <source>
        <dbReference type="EMBL" id="QDV35299.1"/>
    </source>
</evidence>
<gene>
    <name evidence="4" type="primary">acuC_1</name>
    <name evidence="4" type="ORF">ElP_32020</name>
</gene>
<dbReference type="CDD" id="cd09993">
    <property type="entry name" value="HDAC_classIV"/>
    <property type="match status" value="1"/>
</dbReference>
<dbReference type="RefSeq" id="WP_145270812.1">
    <property type="nucleotide sequence ID" value="NZ_CP036426.1"/>
</dbReference>
<dbReference type="SUPFAM" id="SSF52768">
    <property type="entry name" value="Arginase/deacetylase"/>
    <property type="match status" value="1"/>
</dbReference>
<comment type="similarity">
    <text evidence="1">Belongs to the histone deacetylase family.</text>
</comment>
<protein>
    <submittedName>
        <fullName evidence="4">Acetoin utilization protein AcuC</fullName>
    </submittedName>
</protein>
<dbReference type="GO" id="GO:0040029">
    <property type="term" value="P:epigenetic regulation of gene expression"/>
    <property type="evidence" value="ECO:0007669"/>
    <property type="project" value="TreeGrafter"/>
</dbReference>
<keyword evidence="5" id="KW-1185">Reference proteome</keyword>
<dbReference type="GO" id="GO:0016787">
    <property type="term" value="F:hydrolase activity"/>
    <property type="evidence" value="ECO:0007669"/>
    <property type="project" value="UniProtKB-KW"/>
</dbReference>
<dbReference type="OrthoDB" id="9808367at2"/>
<dbReference type="Pfam" id="PF00850">
    <property type="entry name" value="Hist_deacetyl"/>
    <property type="match status" value="1"/>
</dbReference>